<evidence type="ECO:0000256" key="8">
    <source>
        <dbReference type="ARBA" id="ARBA00023180"/>
    </source>
</evidence>
<dbReference type="eggNOG" id="KOG3656">
    <property type="taxonomic scope" value="Eukaryota"/>
</dbReference>
<evidence type="ECO:0000313" key="15">
    <source>
        <dbReference type="Proteomes" id="UP000009022"/>
    </source>
</evidence>
<feature type="transmembrane region" description="Helical" evidence="12">
    <location>
        <begin position="259"/>
        <end position="280"/>
    </location>
</feature>
<feature type="transmembrane region" description="Helical" evidence="12">
    <location>
        <begin position="112"/>
        <end position="134"/>
    </location>
</feature>
<dbReference type="RefSeq" id="XP_002107899.1">
    <property type="nucleotide sequence ID" value="XM_002107863.1"/>
</dbReference>
<keyword evidence="4 12" id="KW-1133">Transmembrane helix</keyword>
<dbReference type="SUPFAM" id="SSF81321">
    <property type="entry name" value="Family A G protein-coupled receptor-like"/>
    <property type="match status" value="1"/>
</dbReference>
<comment type="subcellular location">
    <subcellularLocation>
        <location evidence="1">Cell membrane</location>
        <topology evidence="1">Multi-pass membrane protein</topology>
    </subcellularLocation>
</comment>
<evidence type="ECO:0000256" key="7">
    <source>
        <dbReference type="ARBA" id="ARBA00023170"/>
    </source>
</evidence>
<organism evidence="14 15">
    <name type="scientific">Trichoplax adhaerens</name>
    <name type="common">Trichoplax reptans</name>
    <dbReference type="NCBI Taxonomy" id="10228"/>
    <lineage>
        <taxon>Eukaryota</taxon>
        <taxon>Metazoa</taxon>
        <taxon>Placozoa</taxon>
        <taxon>Uniplacotomia</taxon>
        <taxon>Trichoplacea</taxon>
        <taxon>Trichoplacidae</taxon>
        <taxon>Trichoplax</taxon>
    </lineage>
</organism>
<dbReference type="FunCoup" id="B3RL46">
    <property type="interactions" value="99"/>
</dbReference>
<evidence type="ECO:0000256" key="1">
    <source>
        <dbReference type="ARBA" id="ARBA00004651"/>
    </source>
</evidence>
<keyword evidence="7 10" id="KW-0675">Receptor</keyword>
<dbReference type="OrthoDB" id="5959154at2759"/>
<proteinExistence type="inferred from homology"/>
<accession>B3RL46</accession>
<evidence type="ECO:0000313" key="14">
    <source>
        <dbReference type="EMBL" id="EDV28697.1"/>
    </source>
</evidence>
<dbReference type="FunFam" id="1.20.1070.10:FF:000939">
    <property type="entry name" value="Predicted protein"/>
    <property type="match status" value="1"/>
</dbReference>
<keyword evidence="8" id="KW-0325">Glycoprotein</keyword>
<keyword evidence="3 10" id="KW-0812">Transmembrane</keyword>
<dbReference type="Proteomes" id="UP000009022">
    <property type="component" value="Unassembled WGS sequence"/>
</dbReference>
<dbReference type="OMA" id="APLMIRI"/>
<keyword evidence="2" id="KW-1003">Cell membrane</keyword>
<dbReference type="HOGENOM" id="CLU_484261_0_0_1"/>
<evidence type="ECO:0000259" key="13">
    <source>
        <dbReference type="PROSITE" id="PS50262"/>
    </source>
</evidence>
<dbReference type="PROSITE" id="PS00237">
    <property type="entry name" value="G_PROTEIN_RECEP_F1_1"/>
    <property type="match status" value="1"/>
</dbReference>
<dbReference type="Gene3D" id="1.20.1070.10">
    <property type="entry name" value="Rhodopsin 7-helix transmembrane proteins"/>
    <property type="match status" value="1"/>
</dbReference>
<feature type="transmembrane region" description="Helical" evidence="12">
    <location>
        <begin position="202"/>
        <end position="226"/>
    </location>
</feature>
<evidence type="ECO:0000256" key="4">
    <source>
        <dbReference type="ARBA" id="ARBA00022989"/>
    </source>
</evidence>
<dbReference type="GO" id="GO:0005886">
    <property type="term" value="C:plasma membrane"/>
    <property type="evidence" value="ECO:0000318"/>
    <property type="project" value="GO_Central"/>
</dbReference>
<feature type="transmembrane region" description="Helical" evidence="12">
    <location>
        <begin position="155"/>
        <end position="175"/>
    </location>
</feature>
<gene>
    <name evidence="14" type="ORF">TRIADDRAFT_51874</name>
</gene>
<dbReference type="PhylomeDB" id="B3RL46"/>
<evidence type="ECO:0000256" key="3">
    <source>
        <dbReference type="ARBA" id="ARBA00022692"/>
    </source>
</evidence>
<dbReference type="Pfam" id="PF00001">
    <property type="entry name" value="7tm_1"/>
    <property type="match status" value="1"/>
</dbReference>
<dbReference type="PANTHER" id="PTHR11866">
    <property type="entry name" value="G-PROTEIN COUPLED RECEPTOR FAMILY 1 MEMBER"/>
    <property type="match status" value="1"/>
</dbReference>
<dbReference type="PROSITE" id="PS50262">
    <property type="entry name" value="G_PROTEIN_RECEP_F1_2"/>
    <property type="match status" value="1"/>
</dbReference>
<dbReference type="AlphaFoldDB" id="B3RL46"/>
<name>B3RL46_TRIAD</name>
<dbReference type="InParanoid" id="B3RL46"/>
<feature type="transmembrane region" description="Helical" evidence="12">
    <location>
        <begin position="75"/>
        <end position="100"/>
    </location>
</feature>
<evidence type="ECO:0000256" key="9">
    <source>
        <dbReference type="ARBA" id="ARBA00023224"/>
    </source>
</evidence>
<dbReference type="PANTHER" id="PTHR11866:SF34">
    <property type="entry name" value="G-PROTEIN COUPLED RECEPTORS FAMILY 1 PROFILE DOMAIN-CONTAINING PROTEIN"/>
    <property type="match status" value="1"/>
</dbReference>
<evidence type="ECO:0000256" key="10">
    <source>
        <dbReference type="RuleBase" id="RU000688"/>
    </source>
</evidence>
<dbReference type="PRINTS" id="PR00237">
    <property type="entry name" value="GPCRRHODOPSN"/>
</dbReference>
<evidence type="ECO:0000256" key="6">
    <source>
        <dbReference type="ARBA" id="ARBA00023136"/>
    </source>
</evidence>
<evidence type="ECO:0000256" key="11">
    <source>
        <dbReference type="SAM" id="MobiDB-lite"/>
    </source>
</evidence>
<keyword evidence="15" id="KW-1185">Reference proteome</keyword>
<protein>
    <recommendedName>
        <fullName evidence="13">G-protein coupled receptors family 1 profile domain-containing protein</fullName>
    </recommendedName>
</protein>
<feature type="domain" description="G-protein coupled receptors family 1 profile" evidence="13">
    <location>
        <begin position="54"/>
        <end position="311"/>
    </location>
</feature>
<dbReference type="KEGG" id="tad:TRIADDRAFT_51874"/>
<keyword evidence="9 10" id="KW-0807">Transducer</keyword>
<dbReference type="GO" id="GO:0004930">
    <property type="term" value="F:G protein-coupled receptor activity"/>
    <property type="evidence" value="ECO:0007669"/>
    <property type="project" value="UniProtKB-KW"/>
</dbReference>
<dbReference type="EMBL" id="DS985241">
    <property type="protein sequence ID" value="EDV28697.1"/>
    <property type="molecule type" value="Genomic_DNA"/>
</dbReference>
<comment type="similarity">
    <text evidence="10">Belongs to the G-protein coupled receptor 1 family.</text>
</comment>
<dbReference type="InterPro" id="IPR017452">
    <property type="entry name" value="GPCR_Rhodpsn_7TM"/>
</dbReference>
<dbReference type="InterPro" id="IPR000276">
    <property type="entry name" value="GPCR_Rhodpsn"/>
</dbReference>
<sequence length="563" mass="64174">MDTPIVIGRPQQNVTVDYHLQHNFTSTVETVINDCADMWYSIIFLVTLFLTFLFNSICLFIIWNINGFKNNKNHLYVRALLVCDVGAALFMAVCPSMYLIDCSFVKSQGLCSAIGFITSVFNGMTALIVALMCIDRYLAIIKPFLYRRIVTYNKIVICIILCAVWLSLHMAIPLWGSGKFITYPIGRYCSFDIFEKKPYDRVLSYLVFGEGIIISFLVIFCSIRIIRSLRKQRKSIKTMSIKQTSRAKARLITGNFEMLTAWIAVCFISCYLPFVLFRLLCMINIELQDTFGHYITENILYLNPLLNPFLCVTYNKRYRTKFHIMLMQCGLVCCISKVRRKLETAIQVDRVEMALPSAFDERKSTVVSANDTSCMDFESRFQVNTMRKSSTILSMVDLHNVHLDRESNLIKLQKLRANSKLSRTLQNHILSHEQNDSGHENIPASRTSPTNSITDNVSVAFMIDNTDNTAENTDHSDDTGIYINDNINDINDDKINYNDFNKTDNTNKAEITIAVDRSDKVSNSNFKIVDTNDVANNVKDTGEDGNSNSNTNLDATDTYYASF</sequence>
<evidence type="ECO:0000256" key="12">
    <source>
        <dbReference type="SAM" id="Phobius"/>
    </source>
</evidence>
<evidence type="ECO:0000256" key="5">
    <source>
        <dbReference type="ARBA" id="ARBA00023040"/>
    </source>
</evidence>
<keyword evidence="6 12" id="KW-0472">Membrane</keyword>
<feature type="transmembrane region" description="Helical" evidence="12">
    <location>
        <begin position="38"/>
        <end position="63"/>
    </location>
</feature>
<dbReference type="CDD" id="cd00637">
    <property type="entry name" value="7tm_classA_rhodopsin-like"/>
    <property type="match status" value="1"/>
</dbReference>
<feature type="region of interest" description="Disordered" evidence="11">
    <location>
        <begin position="537"/>
        <end position="563"/>
    </location>
</feature>
<dbReference type="InterPro" id="IPR008365">
    <property type="entry name" value="Prostanoid_rcpt"/>
</dbReference>
<dbReference type="GeneID" id="6749903"/>
<dbReference type="CTD" id="6749903"/>
<evidence type="ECO:0000256" key="2">
    <source>
        <dbReference type="ARBA" id="ARBA00022475"/>
    </source>
</evidence>
<reference evidence="14 15" key="1">
    <citation type="journal article" date="2008" name="Nature">
        <title>The Trichoplax genome and the nature of placozoans.</title>
        <authorList>
            <person name="Srivastava M."/>
            <person name="Begovic E."/>
            <person name="Chapman J."/>
            <person name="Putnam N.H."/>
            <person name="Hellsten U."/>
            <person name="Kawashima T."/>
            <person name="Kuo A."/>
            <person name="Mitros T."/>
            <person name="Salamov A."/>
            <person name="Carpenter M.L."/>
            <person name="Signorovitch A.Y."/>
            <person name="Moreno M.A."/>
            <person name="Kamm K."/>
            <person name="Grimwood J."/>
            <person name="Schmutz J."/>
            <person name="Shapiro H."/>
            <person name="Grigoriev I.V."/>
            <person name="Buss L.W."/>
            <person name="Schierwater B."/>
            <person name="Dellaporta S.L."/>
            <person name="Rokhsar D.S."/>
        </authorList>
    </citation>
    <scope>NUCLEOTIDE SEQUENCE [LARGE SCALE GENOMIC DNA]</scope>
    <source>
        <strain evidence="14 15">Grell-BS-1999</strain>
    </source>
</reference>
<keyword evidence="5 10" id="KW-0297">G-protein coupled receptor</keyword>